<comment type="caution">
    <text evidence="6">The sequence shown here is derived from an EMBL/GenBank/DDBJ whole genome shotgun (WGS) entry which is preliminary data.</text>
</comment>
<dbReference type="EMBL" id="VJMJ01000141">
    <property type="protein sequence ID" value="KAF0731509.1"/>
    <property type="molecule type" value="Genomic_DNA"/>
</dbReference>
<keyword evidence="7" id="KW-1185">Reference proteome</keyword>
<dbReference type="InterPro" id="IPR036322">
    <property type="entry name" value="WD40_repeat_dom_sf"/>
</dbReference>
<dbReference type="InterPro" id="IPR007714">
    <property type="entry name" value="CFA20_dom"/>
</dbReference>
<feature type="region of interest" description="Disordered" evidence="4">
    <location>
        <begin position="962"/>
        <end position="985"/>
    </location>
</feature>
<evidence type="ECO:0000256" key="1">
    <source>
        <dbReference type="ARBA" id="ARBA00022574"/>
    </source>
</evidence>
<dbReference type="PROSITE" id="PS50294">
    <property type="entry name" value="WD_REPEATS_REGION"/>
    <property type="match status" value="1"/>
</dbReference>
<reference evidence="6 7" key="1">
    <citation type="submission" date="2019-07" db="EMBL/GenBank/DDBJ databases">
        <title>Genomics analysis of Aphanomyces spp. identifies a new class of oomycete effector associated with host adaptation.</title>
        <authorList>
            <person name="Gaulin E."/>
        </authorList>
    </citation>
    <scope>NUCLEOTIDE SEQUENCE [LARGE SCALE GENOMIC DNA]</scope>
    <source>
        <strain evidence="6 7">ATCC 201684</strain>
    </source>
</reference>
<dbReference type="Proteomes" id="UP000481153">
    <property type="component" value="Unassembled WGS sequence"/>
</dbReference>
<dbReference type="Pfam" id="PF05018">
    <property type="entry name" value="CFA20_dom"/>
    <property type="match status" value="1"/>
</dbReference>
<evidence type="ECO:0000256" key="4">
    <source>
        <dbReference type="SAM" id="MobiDB-lite"/>
    </source>
</evidence>
<feature type="repeat" description="WD" evidence="3">
    <location>
        <begin position="553"/>
        <end position="582"/>
    </location>
</feature>
<evidence type="ECO:0000313" key="7">
    <source>
        <dbReference type="Proteomes" id="UP000481153"/>
    </source>
</evidence>
<evidence type="ECO:0000313" key="6">
    <source>
        <dbReference type="EMBL" id="KAF0731509.1"/>
    </source>
</evidence>
<organism evidence="6 7">
    <name type="scientific">Aphanomyces euteiches</name>
    <dbReference type="NCBI Taxonomy" id="100861"/>
    <lineage>
        <taxon>Eukaryota</taxon>
        <taxon>Sar</taxon>
        <taxon>Stramenopiles</taxon>
        <taxon>Oomycota</taxon>
        <taxon>Saprolegniomycetes</taxon>
        <taxon>Saprolegniales</taxon>
        <taxon>Verrucalvaceae</taxon>
        <taxon>Aphanomyces</taxon>
    </lineage>
</organism>
<dbReference type="VEuPathDB" id="FungiDB:AeMF1_007378"/>
<dbReference type="InterPro" id="IPR001680">
    <property type="entry name" value="WD40_rpt"/>
</dbReference>
<protein>
    <recommendedName>
        <fullName evidence="5">CFA20 domain-containing protein</fullName>
    </recommendedName>
</protein>
<name>A0A6G0WVL0_9STRA</name>
<dbReference type="InterPro" id="IPR050630">
    <property type="entry name" value="WD_repeat_EMAP"/>
</dbReference>
<evidence type="ECO:0000256" key="3">
    <source>
        <dbReference type="PROSITE-ProRule" id="PRU00221"/>
    </source>
</evidence>
<proteinExistence type="predicted"/>
<dbReference type="Gene3D" id="2.130.10.10">
    <property type="entry name" value="YVTN repeat-like/Quinoprotein amine dehydrogenase"/>
    <property type="match status" value="4"/>
</dbReference>
<evidence type="ECO:0000256" key="2">
    <source>
        <dbReference type="ARBA" id="ARBA00022737"/>
    </source>
</evidence>
<dbReference type="PROSITE" id="PS00678">
    <property type="entry name" value="WD_REPEATS_1"/>
    <property type="match status" value="1"/>
</dbReference>
<gene>
    <name evidence="6" type="ORF">Ae201684_011135</name>
</gene>
<feature type="domain" description="CFA20" evidence="5">
    <location>
        <begin position="6"/>
        <end position="165"/>
    </location>
</feature>
<dbReference type="SMART" id="SM00320">
    <property type="entry name" value="WD40"/>
    <property type="match status" value="11"/>
</dbReference>
<sequence length="1648" mass="180320">MEILSRGDVEQLMDKHIRKTVYQLRGKIAASNFLRIPKDMHTIPSLHLTGRFVYVELRQMQGDSITFHLDIVTKKKTMLRLTFSSMYSSTRSMGINLRVPLTLTNKWTVLALDMFQLLDLHTSVSYNREGYEALKAVLLCSSMYVRGIYTSNILYLPETLPRAMQFPVVKSIDENGSASWNAAYDWHWLPQSPKEPNTPISAFLRFDNPSNNQRDIRADDAVRPPSLALEIPEPSPSSSPPRTKSPSPPPAARQIIQDDGESQLHATRLRVLHQADAILKKAGIQPTSVPPRAYKHTTYSRPAKSPTILSSPVLTLDRVVGFSSASRDSVVYGASSSIFYYACESTLVVGKLIDNGGVTTLEQELLLGHTDVITAIAFSPSTGLVASAQSGSTPCIRLWRSGLCTAMVQAHALGVHTVALSPDGSRMCGVGCDAKRRTQLVVWDVSASPPVVVAKQLCDYAIAKIKFAPHEDDRLVSCGRESIRFWRVKAGHLPGCPVVLHEYARDHIFTDVDFDPVAAHHVSRAGDRPVYVSSSHGTVLVIGYDSMLLTCVYKLHDGPIRCLRVNEGFCVTGADDGYVRVWPLDFSDFYIEAQHDASVQSIDLSLDGLHALIGCVNGTIGVLDLTSQQYKTVVRVHTQAITAISLSPRGDAAVSTATDGTIRVWDVSTGIQTYEFKTADSIPTAIAFHERADGTQLLAVGFASGVLRIVDMQSMQILETYQQHGGAVVDVQYGRTACYSTGVDQQLCCYQAQATTVHMIHCGFPPDKGCFCLDLGLKLLALPGKDSRSIELRDMYSLRLLRAVYHKDHQKHHQRLKLVGFVQAQLVAMDAVHRVLFCCPTTGNILKMYPPLTSGPASAVVFTPMGRFAMAGRMDESMLHVVRLETSQQLRATQVFPGHSTPIQLMEMSSDGKTLMTCGATSALCFWKYQGPLETTDDNNDLSVVVEDDSALYDLQHQALDTDEDEPNTEIPTPIEPPTKHRDVMPTSKPLTWQVGHTVGWNTSARSPVVWSAPFNMFLSATGTNLVLESPDQVQERQQLHTSDIRGLALSPDESVVASFDLDIVCVSKLSPWLSMAQFQWPRGTTAAFVSFGRASGRHLLVGAATTCQSTTFLVWDFQGNSLVAQATILSTKTTHVAWFYPSNEDDESGTDDSGLAFCSTAPLQGWRIDADAGVLVPIDLLDACPAAIGATSVHTSAGMSSHVLYYDATNRTLAFIDHSNRAIAAITAFHKRHVVSHLEWLRDFVVVATQGASCIWIYSIDVDTCTLHVHTSTTADELEIHALRVNDAIVDMTWHHDSGSGLVHTTGGALWYIEAASHSKQLVRHVHTTSIAAVAATVEVVVTIANHSVQLWDASNLREVASHDATIPVSCVDVNGTGCVVGYADGSFQVFDVVLSLVHSGEASSWQFVDHVIDSSQSSDSLPRPMHFVKFVGDSASFLLASAFGDCAIFHIPTRRLQHIALPFGRQKMAPSPLSSQVPSIVDGTCLGLVTCRGHTTTWAAVWQSTQSSKCYVNVFANVSTAQDAWEMVETPRRNACAVVSPEVATIMVYPSHGDLEGRCFEQREVMFRIVVDTIPQAMALHGSYVLCHASDSLCLLDLAHDRVHQTAQGTLQPHAHVCATSKAVYAVEENRLSIIEMHAVRRESTA</sequence>
<dbReference type="SUPFAM" id="SSF50978">
    <property type="entry name" value="WD40 repeat-like"/>
    <property type="match status" value="4"/>
</dbReference>
<dbReference type="Pfam" id="PF00400">
    <property type="entry name" value="WD40"/>
    <property type="match status" value="3"/>
</dbReference>
<dbReference type="PROSITE" id="PS50082">
    <property type="entry name" value="WD_REPEATS_2"/>
    <property type="match status" value="2"/>
</dbReference>
<feature type="repeat" description="WD" evidence="3">
    <location>
        <begin position="634"/>
        <end position="675"/>
    </location>
</feature>
<keyword evidence="2" id="KW-0677">Repeat</keyword>
<evidence type="ECO:0000259" key="5">
    <source>
        <dbReference type="Pfam" id="PF05018"/>
    </source>
</evidence>
<keyword evidence="1 3" id="KW-0853">WD repeat</keyword>
<dbReference type="GO" id="GO:0005929">
    <property type="term" value="C:cilium"/>
    <property type="evidence" value="ECO:0007669"/>
    <property type="project" value="UniProtKB-ARBA"/>
</dbReference>
<dbReference type="PANTHER" id="PTHR13720">
    <property type="entry name" value="WD-40 REPEAT PROTEIN"/>
    <property type="match status" value="1"/>
</dbReference>
<dbReference type="InterPro" id="IPR019775">
    <property type="entry name" value="WD40_repeat_CS"/>
</dbReference>
<feature type="region of interest" description="Disordered" evidence="4">
    <location>
        <begin position="199"/>
        <end position="254"/>
    </location>
</feature>
<accession>A0A6G0WVL0</accession>
<dbReference type="PANTHER" id="PTHR13720:SF24">
    <property type="entry name" value="WD REPEAT-CONTAINING PROTEIN 90"/>
    <property type="match status" value="1"/>
</dbReference>
<dbReference type="InterPro" id="IPR015943">
    <property type="entry name" value="WD40/YVTN_repeat-like_dom_sf"/>
</dbReference>